<dbReference type="SUPFAM" id="SSF48295">
    <property type="entry name" value="TrpR-like"/>
    <property type="match status" value="1"/>
</dbReference>
<dbReference type="EMBL" id="JBGBZA010000001">
    <property type="protein sequence ID" value="MEY9313494.1"/>
    <property type="molecule type" value="Genomic_DNA"/>
</dbReference>
<evidence type="ECO:0000313" key="2">
    <source>
        <dbReference type="EMBL" id="MEY9313290.1"/>
    </source>
</evidence>
<dbReference type="Proteomes" id="UP001565471">
    <property type="component" value="Unassembled WGS sequence"/>
</dbReference>
<sequence length="41" mass="4694">MRYPASEKAEIIHLVEQSHLPAKRTLDKLGIPRATFYLSLV</sequence>
<evidence type="ECO:0000313" key="4">
    <source>
        <dbReference type="Proteomes" id="UP001565471"/>
    </source>
</evidence>
<comment type="caution">
    <text evidence="1">The sequence shown here is derived from an EMBL/GenBank/DDBJ whole genome shotgun (WGS) entry which is preliminary data.</text>
</comment>
<dbReference type="EMBL" id="JBGBZA010000001">
    <property type="protein sequence ID" value="MEY9313290.1"/>
    <property type="molecule type" value="Genomic_DNA"/>
</dbReference>
<dbReference type="InterPro" id="IPR010921">
    <property type="entry name" value="Trp_repressor/repl_initiator"/>
</dbReference>
<proteinExistence type="predicted"/>
<name>A0ABV4EQ27_BRAEL</name>
<protein>
    <recommendedName>
        <fullName evidence="5">Transposase</fullName>
    </recommendedName>
</protein>
<evidence type="ECO:0008006" key="5">
    <source>
        <dbReference type="Google" id="ProtNLM"/>
    </source>
</evidence>
<gene>
    <name evidence="1" type="ORF">ABIF29_000043</name>
    <name evidence="2" type="ORF">ABIF29_000089</name>
    <name evidence="3" type="ORF">ABIF29_000293</name>
</gene>
<dbReference type="EMBL" id="JBGBZA010000001">
    <property type="protein sequence ID" value="MEY9313244.1"/>
    <property type="molecule type" value="Genomic_DNA"/>
</dbReference>
<organism evidence="1 4">
    <name type="scientific">Bradyrhizobium elkanii</name>
    <dbReference type="NCBI Taxonomy" id="29448"/>
    <lineage>
        <taxon>Bacteria</taxon>
        <taxon>Pseudomonadati</taxon>
        <taxon>Pseudomonadota</taxon>
        <taxon>Alphaproteobacteria</taxon>
        <taxon>Hyphomicrobiales</taxon>
        <taxon>Nitrobacteraceae</taxon>
        <taxon>Bradyrhizobium</taxon>
    </lineage>
</organism>
<reference evidence="1 4" key="1">
    <citation type="submission" date="2024-07" db="EMBL/GenBank/DDBJ databases">
        <title>Genomic Encyclopedia of Type Strains, Phase V (KMG-V): Genome sequencing to study the core and pangenomes of soil and plant-associated prokaryotes.</title>
        <authorList>
            <person name="Whitman W."/>
        </authorList>
    </citation>
    <scope>NUCLEOTIDE SEQUENCE [LARGE SCALE GENOMIC DNA]</scope>
    <source>
        <strain evidence="1 4">USDA 415</strain>
    </source>
</reference>
<keyword evidence="4" id="KW-1185">Reference proteome</keyword>
<accession>A0ABV4EQ27</accession>
<evidence type="ECO:0000313" key="1">
    <source>
        <dbReference type="EMBL" id="MEY9313244.1"/>
    </source>
</evidence>
<evidence type="ECO:0000313" key="3">
    <source>
        <dbReference type="EMBL" id="MEY9313494.1"/>
    </source>
</evidence>